<dbReference type="EMBL" id="CP000383">
    <property type="protein sequence ID" value="ABG58141.1"/>
    <property type="molecule type" value="Genomic_DNA"/>
</dbReference>
<dbReference type="InterPro" id="IPR029044">
    <property type="entry name" value="Nucleotide-diphossugar_trans"/>
</dbReference>
<keyword evidence="3" id="KW-1185">Reference proteome</keyword>
<dbReference type="PANTHER" id="PTHR43179:SF7">
    <property type="entry name" value="RHAMNOSYLTRANSFERASE WBBL"/>
    <property type="match status" value="1"/>
</dbReference>
<evidence type="ECO:0000259" key="1">
    <source>
        <dbReference type="Pfam" id="PF00535"/>
    </source>
</evidence>
<dbReference type="SUPFAM" id="SSF53448">
    <property type="entry name" value="Nucleotide-diphospho-sugar transferases"/>
    <property type="match status" value="1"/>
</dbReference>
<evidence type="ECO:0000313" key="3">
    <source>
        <dbReference type="Proteomes" id="UP000001822"/>
    </source>
</evidence>
<dbReference type="Proteomes" id="UP000001822">
    <property type="component" value="Chromosome"/>
</dbReference>
<dbReference type="Pfam" id="PF00535">
    <property type="entry name" value="Glycos_transf_2"/>
    <property type="match status" value="1"/>
</dbReference>
<evidence type="ECO:0000313" key="2">
    <source>
        <dbReference type="EMBL" id="ABG58141.1"/>
    </source>
</evidence>
<dbReference type="KEGG" id="chu:CHU_0858"/>
<dbReference type="OrthoDB" id="9771846at2"/>
<dbReference type="Gene3D" id="3.90.550.10">
    <property type="entry name" value="Spore Coat Polysaccharide Biosynthesis Protein SpsA, Chain A"/>
    <property type="match status" value="1"/>
</dbReference>
<proteinExistence type="predicted"/>
<organism evidence="2 3">
    <name type="scientific">Cytophaga hutchinsonii (strain ATCC 33406 / DSM 1761 / CIP 103989 / NBRC 15051 / NCIMB 9469 / D465)</name>
    <dbReference type="NCBI Taxonomy" id="269798"/>
    <lineage>
        <taxon>Bacteria</taxon>
        <taxon>Pseudomonadati</taxon>
        <taxon>Bacteroidota</taxon>
        <taxon>Cytophagia</taxon>
        <taxon>Cytophagales</taxon>
        <taxon>Cytophagaceae</taxon>
        <taxon>Cytophaga</taxon>
    </lineage>
</organism>
<dbReference type="InterPro" id="IPR001173">
    <property type="entry name" value="Glyco_trans_2-like"/>
</dbReference>
<dbReference type="RefSeq" id="WP_011584257.1">
    <property type="nucleotide sequence ID" value="NC_008255.1"/>
</dbReference>
<dbReference type="PANTHER" id="PTHR43179">
    <property type="entry name" value="RHAMNOSYLTRANSFERASE WBBL"/>
    <property type="match status" value="1"/>
</dbReference>
<name>A0A6N4SP95_CYTH3</name>
<feature type="domain" description="Glycosyltransferase 2-like" evidence="1">
    <location>
        <begin position="4"/>
        <end position="149"/>
    </location>
</feature>
<reference evidence="2 3" key="1">
    <citation type="journal article" date="2007" name="Appl. Environ. Microbiol.">
        <title>Genome sequence of the cellulolytic gliding bacterium Cytophaga hutchinsonii.</title>
        <authorList>
            <person name="Xie G."/>
            <person name="Bruce D.C."/>
            <person name="Challacombe J.F."/>
            <person name="Chertkov O."/>
            <person name="Detter J.C."/>
            <person name="Gilna P."/>
            <person name="Han C.S."/>
            <person name="Lucas S."/>
            <person name="Misra M."/>
            <person name="Myers G.L."/>
            <person name="Richardson P."/>
            <person name="Tapia R."/>
            <person name="Thayer N."/>
            <person name="Thompson L.S."/>
            <person name="Brettin T.S."/>
            <person name="Henrissat B."/>
            <person name="Wilson D.B."/>
            <person name="McBride M.J."/>
        </authorList>
    </citation>
    <scope>NUCLEOTIDE SEQUENCE [LARGE SCALE GENOMIC DNA]</scope>
    <source>
        <strain evidence="3">ATCC 33406 / DSM 1761 / CIP 103989 / NBRC 15051 / NCIMB 9469 / D465</strain>
    </source>
</reference>
<sequence length="301" mass="34864">MMVSIIIVNYNTYHLTKKCIESVYAKTKNCLFEVILVDNASTECDPYIFKKDFPEIALIVNTTNKGFAGGNNTGIEQAKGEYMLLLNSDTELVNDAVSIALAAMLQNSDIGVLTGKLIYPDGRPQGVAGSFPSLKNELMELFRFSKFESLKKKAIRLKGDLWDYNTPTKTDWVWGTFFMFNKKLLEVFPDQKLHEDFFMYFEDVLWCYHVKKHTNLSVCYLPEPVIIHHLSGSSKNNDPVAVYRTKVLPHKFEFLKKNKGAFYTYVYFLTKALHEITLRKKDKWKDAQFLFQFIKKQLLHN</sequence>
<dbReference type="AlphaFoldDB" id="A0A6N4SP95"/>
<dbReference type="CDD" id="cd04186">
    <property type="entry name" value="GT_2_like_c"/>
    <property type="match status" value="1"/>
</dbReference>
<gene>
    <name evidence="2" type="ordered locus">CHU_0858</name>
</gene>
<accession>A0A6N4SP95</accession>
<protein>
    <submittedName>
        <fullName evidence="2">B-glycosyltransferase, glycosyltransferase family 2 protein</fullName>
    </submittedName>
</protein>